<name>W4HG02_9RHOB</name>
<organism evidence="3 4">
    <name type="scientific">Roseivivax marinus</name>
    <dbReference type="NCBI Taxonomy" id="1379903"/>
    <lineage>
        <taxon>Bacteria</taxon>
        <taxon>Pseudomonadati</taxon>
        <taxon>Pseudomonadota</taxon>
        <taxon>Alphaproteobacteria</taxon>
        <taxon>Rhodobacterales</taxon>
        <taxon>Roseobacteraceae</taxon>
        <taxon>Roseivivax</taxon>
    </lineage>
</organism>
<accession>W4HG02</accession>
<dbReference type="STRING" id="1379903.ATO8_17710"/>
<evidence type="ECO:0000313" key="3">
    <source>
        <dbReference type="EMBL" id="ETW11328.1"/>
    </source>
</evidence>
<dbReference type="eggNOG" id="COG5457">
    <property type="taxonomic scope" value="Bacteria"/>
</dbReference>
<evidence type="ECO:0000259" key="2">
    <source>
        <dbReference type="Pfam" id="PF06568"/>
    </source>
</evidence>
<dbReference type="InterPro" id="IPR009506">
    <property type="entry name" value="YjiS-like"/>
</dbReference>
<protein>
    <recommendedName>
        <fullName evidence="2">YjiS-like domain-containing protein</fullName>
    </recommendedName>
</protein>
<dbReference type="AlphaFoldDB" id="W4HG02"/>
<evidence type="ECO:0000313" key="4">
    <source>
        <dbReference type="Proteomes" id="UP000019063"/>
    </source>
</evidence>
<dbReference type="PATRIC" id="fig|1317118.6.peg.3645"/>
<dbReference type="RefSeq" id="WP_051487882.1">
    <property type="nucleotide sequence ID" value="NZ_AQQW01000013.1"/>
</dbReference>
<keyword evidence="1" id="KW-1133">Transmembrane helix</keyword>
<dbReference type="Pfam" id="PF06568">
    <property type="entry name" value="YjiS-like"/>
    <property type="match status" value="1"/>
</dbReference>
<keyword evidence="4" id="KW-1185">Reference proteome</keyword>
<dbReference type="OrthoDB" id="8116725at2"/>
<evidence type="ECO:0000256" key="1">
    <source>
        <dbReference type="SAM" id="Phobius"/>
    </source>
</evidence>
<sequence>MNTFNPSYPTSLNFAGQIGGLFVSAMSSAGKWRDVRRTERQLNELTDRELADIGLTRSDIARVARGRR</sequence>
<gene>
    <name evidence="3" type="ORF">ATO8_17710</name>
</gene>
<keyword evidence="1" id="KW-0812">Transmembrane</keyword>
<feature type="transmembrane region" description="Helical" evidence="1">
    <location>
        <begin position="12"/>
        <end position="30"/>
    </location>
</feature>
<proteinExistence type="predicted"/>
<keyword evidence="1" id="KW-0472">Membrane</keyword>
<dbReference type="EMBL" id="AQQW01000013">
    <property type="protein sequence ID" value="ETW11328.1"/>
    <property type="molecule type" value="Genomic_DNA"/>
</dbReference>
<feature type="domain" description="YjiS-like" evidence="2">
    <location>
        <begin position="27"/>
        <end position="60"/>
    </location>
</feature>
<reference evidence="3 4" key="1">
    <citation type="journal article" date="2014" name="Antonie Van Leeuwenhoek">
        <title>Roseivivax atlanticus sp. nov., isolated from surface seawater of the Atlantic Ocean.</title>
        <authorList>
            <person name="Li G."/>
            <person name="Lai Q."/>
            <person name="Liu X."/>
            <person name="Sun F."/>
            <person name="Shao Z."/>
        </authorList>
    </citation>
    <scope>NUCLEOTIDE SEQUENCE [LARGE SCALE GENOMIC DNA]</scope>
    <source>
        <strain evidence="3 4">22II-s10s</strain>
    </source>
</reference>
<comment type="caution">
    <text evidence="3">The sequence shown here is derived from an EMBL/GenBank/DDBJ whole genome shotgun (WGS) entry which is preliminary data.</text>
</comment>
<dbReference type="Proteomes" id="UP000019063">
    <property type="component" value="Unassembled WGS sequence"/>
</dbReference>